<evidence type="ECO:0000256" key="4">
    <source>
        <dbReference type="SAM" id="MobiDB-lite"/>
    </source>
</evidence>
<feature type="region of interest" description="Disordered" evidence="4">
    <location>
        <begin position="102"/>
        <end position="132"/>
    </location>
</feature>
<feature type="region of interest" description="Disordered" evidence="4">
    <location>
        <begin position="757"/>
        <end position="830"/>
    </location>
</feature>
<dbReference type="AlphaFoldDB" id="A0A5A8E351"/>
<evidence type="ECO:0008006" key="7">
    <source>
        <dbReference type="Google" id="ProtNLM"/>
    </source>
</evidence>
<dbReference type="Proteomes" id="UP000322899">
    <property type="component" value="Unassembled WGS sequence"/>
</dbReference>
<evidence type="ECO:0000313" key="5">
    <source>
        <dbReference type="EMBL" id="KAA0171404.1"/>
    </source>
</evidence>
<feature type="compositionally biased region" description="Low complexity" evidence="4">
    <location>
        <begin position="793"/>
        <end position="804"/>
    </location>
</feature>
<keyword evidence="2" id="KW-0547">Nucleotide-binding</keyword>
<evidence type="ECO:0000256" key="3">
    <source>
        <dbReference type="ARBA" id="ARBA00022840"/>
    </source>
</evidence>
<dbReference type="PANTHER" id="PTHR12241">
    <property type="entry name" value="TUBULIN POLYGLUTAMYLASE"/>
    <property type="match status" value="1"/>
</dbReference>
<feature type="region of interest" description="Disordered" evidence="4">
    <location>
        <begin position="175"/>
        <end position="210"/>
    </location>
</feature>
<dbReference type="InterPro" id="IPR004344">
    <property type="entry name" value="TTL/TTLL_fam"/>
</dbReference>
<dbReference type="GO" id="GO:0015631">
    <property type="term" value="F:tubulin binding"/>
    <property type="evidence" value="ECO:0007669"/>
    <property type="project" value="TreeGrafter"/>
</dbReference>
<dbReference type="PROSITE" id="PS51221">
    <property type="entry name" value="TTL"/>
    <property type="match status" value="1"/>
</dbReference>
<evidence type="ECO:0000313" key="6">
    <source>
        <dbReference type="Proteomes" id="UP000322899"/>
    </source>
</evidence>
<keyword evidence="3" id="KW-0067">ATP-binding</keyword>
<proteinExistence type="predicted"/>
<dbReference type="OrthoDB" id="202825at2759"/>
<feature type="region of interest" description="Disordered" evidence="4">
    <location>
        <begin position="677"/>
        <end position="706"/>
    </location>
</feature>
<dbReference type="SUPFAM" id="SSF56059">
    <property type="entry name" value="Glutathione synthetase ATP-binding domain-like"/>
    <property type="match status" value="1"/>
</dbReference>
<organism evidence="5 6">
    <name type="scientific">Cafeteria roenbergensis</name>
    <name type="common">Marine flagellate</name>
    <dbReference type="NCBI Taxonomy" id="33653"/>
    <lineage>
        <taxon>Eukaryota</taxon>
        <taxon>Sar</taxon>
        <taxon>Stramenopiles</taxon>
        <taxon>Bigyra</taxon>
        <taxon>Opalozoa</taxon>
        <taxon>Bicosoecida</taxon>
        <taxon>Cafeteriaceae</taxon>
        <taxon>Cafeteria</taxon>
    </lineage>
</organism>
<dbReference type="GO" id="GO:0036064">
    <property type="term" value="C:ciliary basal body"/>
    <property type="evidence" value="ECO:0007669"/>
    <property type="project" value="TreeGrafter"/>
</dbReference>
<feature type="compositionally biased region" description="Low complexity" evidence="4">
    <location>
        <begin position="14"/>
        <end position="33"/>
    </location>
</feature>
<dbReference type="PANTHER" id="PTHR12241:SF155">
    <property type="entry name" value="TUBULIN-TYROSINE LIGASE FAMILY PROTEIN"/>
    <property type="match status" value="1"/>
</dbReference>
<dbReference type="EMBL" id="VLTO01000054">
    <property type="protein sequence ID" value="KAA0171404.1"/>
    <property type="molecule type" value="Genomic_DNA"/>
</dbReference>
<feature type="compositionally biased region" description="Polar residues" evidence="4">
    <location>
        <begin position="820"/>
        <end position="830"/>
    </location>
</feature>
<keyword evidence="1" id="KW-0436">Ligase</keyword>
<dbReference type="GO" id="GO:0000226">
    <property type="term" value="P:microtubule cytoskeleton organization"/>
    <property type="evidence" value="ECO:0007669"/>
    <property type="project" value="TreeGrafter"/>
</dbReference>
<evidence type="ECO:0000256" key="2">
    <source>
        <dbReference type="ARBA" id="ARBA00022741"/>
    </source>
</evidence>
<dbReference type="Pfam" id="PF03133">
    <property type="entry name" value="TTL"/>
    <property type="match status" value="2"/>
</dbReference>
<comment type="caution">
    <text evidence="5">The sequence shown here is derived from an EMBL/GenBank/DDBJ whole genome shotgun (WGS) entry which is preliminary data.</text>
</comment>
<feature type="region of interest" description="Disordered" evidence="4">
    <location>
        <begin position="1"/>
        <end position="79"/>
    </location>
</feature>
<dbReference type="Gene3D" id="3.30.470.20">
    <property type="entry name" value="ATP-grasp fold, B domain"/>
    <property type="match status" value="1"/>
</dbReference>
<sequence>MQRALAIAERMAADDPSPSSARADSAQSRDATSNDGGTSQPPVAPDAACATPRRRQDLEPSSALLTPVPSPPASPPRVDYTPWFPDFAALFAACVGENPNSNVVRGGFATAKRQGASGSRRARDRSAEAEAAASRVSRAMQALVALSPEAPRLLTGEPLPETLPMRRSDWAREDYAAGRGPDVDPDDTLDDVIGEDNDDHAGADDAPAGGEAFEGEFRVPFRGGKMALLRAHAAKLGEEEVARRAALGLPDPPLRVFRVLPAGRAEVYHLVRLALEQASGGGWVEAPAAVGDAACWHLYWSWGKPQVVRANLLTCQRFNHFRHARELTRKDLLKTNLARYQCLGGRMARAFGVLPPTFVLPKEYLAFAEAFGRAAFRGDAEPSGTGAAYGLVGAGTGMGVAGSSATLAARAAMMLGPAGRSSDRGAAGGDRSSTPSAANENIWILKPVGLSRGRGISLVREITDVTYGSACVLQKYVGNSMLLDGYKFDLRVYVLVTSFSPLEAFVYEEGFARVSSVPYSREAASTYDKAMHLTNSSLQKHAHDKGAAVAAAAREGEGGGTKVSLGYLWRRLAASGVDSARCWRRVKEVLVKSLVCVDDVIPNQPNCFELFGYDVLLDDTGKAHLIEVNSSPSLGVDSDLDTRVKLSLVRDIAKVVDPLAFSPAELVRTVTSRRAATAKAASRPQHHSAGLGMAAPSGAVQSGPERDALNRDLGRVFGEHEPRRYGVAPQDSGGFSMICPGSDAYRKVLRLKLAHLARGGRGGGRQSEPEQAAPPAFRAREAPNRPPRPGPVPAATSVRVAASVSDRHLDRRRTGPGLRGSTQAGAGSNR</sequence>
<feature type="compositionally biased region" description="Acidic residues" evidence="4">
    <location>
        <begin position="183"/>
        <end position="198"/>
    </location>
</feature>
<reference evidence="5 6" key="1">
    <citation type="submission" date="2019-07" db="EMBL/GenBank/DDBJ databases">
        <title>Genomes of Cafeteria roenbergensis.</title>
        <authorList>
            <person name="Fischer M.G."/>
            <person name="Hackl T."/>
            <person name="Roman M."/>
        </authorList>
    </citation>
    <scope>NUCLEOTIDE SEQUENCE [LARGE SCALE GENOMIC DNA]</scope>
    <source>
        <strain evidence="5 6">E4-10P</strain>
    </source>
</reference>
<evidence type="ECO:0000256" key="1">
    <source>
        <dbReference type="ARBA" id="ARBA00022598"/>
    </source>
</evidence>
<dbReference type="GO" id="GO:0005524">
    <property type="term" value="F:ATP binding"/>
    <property type="evidence" value="ECO:0007669"/>
    <property type="project" value="UniProtKB-KW"/>
</dbReference>
<dbReference type="GO" id="GO:0070740">
    <property type="term" value="F:tubulin-glutamic acid ligase activity"/>
    <property type="evidence" value="ECO:0007669"/>
    <property type="project" value="TreeGrafter"/>
</dbReference>
<name>A0A5A8E351_CAFRO</name>
<protein>
    <recommendedName>
        <fullName evidence="7">Tubulin--tyrosine ligase-like protein 9</fullName>
    </recommendedName>
</protein>
<accession>A0A5A8E351</accession>
<gene>
    <name evidence="5" type="ORF">FNF27_06314</name>
</gene>